<evidence type="ECO:0000313" key="2">
    <source>
        <dbReference type="Proteomes" id="UP000735302"/>
    </source>
</evidence>
<keyword evidence="2" id="KW-1185">Reference proteome</keyword>
<sequence length="71" mass="8648">MFCGKFEGKRAELTKNIIYRHLNTFTTKKQMLNNRFIQLADDRVELRTMIDDACIRPYIYRKRIYTIRADE</sequence>
<dbReference type="AlphaFoldDB" id="A0AAV3ZLA9"/>
<dbReference type="EMBL" id="BLXT01002583">
    <property type="protein sequence ID" value="GFN95909.1"/>
    <property type="molecule type" value="Genomic_DNA"/>
</dbReference>
<comment type="caution">
    <text evidence="1">The sequence shown here is derived from an EMBL/GenBank/DDBJ whole genome shotgun (WGS) entry which is preliminary data.</text>
</comment>
<protein>
    <submittedName>
        <fullName evidence="1">Uncharacterized protein</fullName>
    </submittedName>
</protein>
<gene>
    <name evidence="1" type="ORF">PoB_002241500</name>
</gene>
<organism evidence="1 2">
    <name type="scientific">Plakobranchus ocellatus</name>
    <dbReference type="NCBI Taxonomy" id="259542"/>
    <lineage>
        <taxon>Eukaryota</taxon>
        <taxon>Metazoa</taxon>
        <taxon>Spiralia</taxon>
        <taxon>Lophotrochozoa</taxon>
        <taxon>Mollusca</taxon>
        <taxon>Gastropoda</taxon>
        <taxon>Heterobranchia</taxon>
        <taxon>Euthyneura</taxon>
        <taxon>Panpulmonata</taxon>
        <taxon>Sacoglossa</taxon>
        <taxon>Placobranchoidea</taxon>
        <taxon>Plakobranchidae</taxon>
        <taxon>Plakobranchus</taxon>
    </lineage>
</organism>
<dbReference type="Proteomes" id="UP000735302">
    <property type="component" value="Unassembled WGS sequence"/>
</dbReference>
<reference evidence="1 2" key="1">
    <citation type="journal article" date="2021" name="Elife">
        <title>Chloroplast acquisition without the gene transfer in kleptoplastic sea slugs, Plakobranchus ocellatus.</title>
        <authorList>
            <person name="Maeda T."/>
            <person name="Takahashi S."/>
            <person name="Yoshida T."/>
            <person name="Shimamura S."/>
            <person name="Takaki Y."/>
            <person name="Nagai Y."/>
            <person name="Toyoda A."/>
            <person name="Suzuki Y."/>
            <person name="Arimoto A."/>
            <person name="Ishii H."/>
            <person name="Satoh N."/>
            <person name="Nishiyama T."/>
            <person name="Hasebe M."/>
            <person name="Maruyama T."/>
            <person name="Minagawa J."/>
            <person name="Obokata J."/>
            <person name="Shigenobu S."/>
        </authorList>
    </citation>
    <scope>NUCLEOTIDE SEQUENCE [LARGE SCALE GENOMIC DNA]</scope>
</reference>
<accession>A0AAV3ZLA9</accession>
<name>A0AAV3ZLA9_9GAST</name>
<proteinExistence type="predicted"/>
<evidence type="ECO:0000313" key="1">
    <source>
        <dbReference type="EMBL" id="GFN95909.1"/>
    </source>
</evidence>